<name>A0A2S8IWA7_RHOOP</name>
<comment type="caution">
    <text evidence="2">The sequence shown here is derived from an EMBL/GenBank/DDBJ whole genome shotgun (WGS) entry which is preliminary data.</text>
</comment>
<protein>
    <submittedName>
        <fullName evidence="2">Uncharacterized protein</fullName>
    </submittedName>
</protein>
<dbReference type="Proteomes" id="UP000239290">
    <property type="component" value="Unassembled WGS sequence"/>
</dbReference>
<evidence type="ECO:0000256" key="1">
    <source>
        <dbReference type="SAM" id="Phobius"/>
    </source>
</evidence>
<organism evidence="2 3">
    <name type="scientific">Rhodococcus opacus</name>
    <name type="common">Nocardia opaca</name>
    <dbReference type="NCBI Taxonomy" id="37919"/>
    <lineage>
        <taxon>Bacteria</taxon>
        <taxon>Bacillati</taxon>
        <taxon>Actinomycetota</taxon>
        <taxon>Actinomycetes</taxon>
        <taxon>Mycobacteriales</taxon>
        <taxon>Nocardiaceae</taxon>
        <taxon>Rhodococcus</taxon>
    </lineage>
</organism>
<proteinExistence type="predicted"/>
<reference evidence="3" key="1">
    <citation type="submission" date="2018-02" db="EMBL/GenBank/DDBJ databases">
        <title>Draft genome sequencing of Rhodococcus opacus KU647198.</title>
        <authorList>
            <person name="Zheng B.-X."/>
        </authorList>
    </citation>
    <scope>NUCLEOTIDE SEQUENCE [LARGE SCALE GENOMIC DNA]</scope>
    <source>
        <strain evidence="3">04-OD7</strain>
    </source>
</reference>
<feature type="transmembrane region" description="Helical" evidence="1">
    <location>
        <begin position="84"/>
        <end position="105"/>
    </location>
</feature>
<dbReference type="AlphaFoldDB" id="A0A2S8IWA7"/>
<feature type="transmembrane region" description="Helical" evidence="1">
    <location>
        <begin position="47"/>
        <end position="72"/>
    </location>
</feature>
<keyword evidence="1" id="KW-0472">Membrane</keyword>
<keyword evidence="1" id="KW-0812">Transmembrane</keyword>
<keyword evidence="1" id="KW-1133">Transmembrane helix</keyword>
<gene>
    <name evidence="2" type="ORF">C5613_31430</name>
</gene>
<dbReference type="RefSeq" id="WP_105420424.1">
    <property type="nucleotide sequence ID" value="NZ_PUIO01000047.1"/>
</dbReference>
<evidence type="ECO:0000313" key="3">
    <source>
        <dbReference type="Proteomes" id="UP000239290"/>
    </source>
</evidence>
<evidence type="ECO:0000313" key="2">
    <source>
        <dbReference type="EMBL" id="PQP19013.1"/>
    </source>
</evidence>
<dbReference type="EMBL" id="PUIO01000047">
    <property type="protein sequence ID" value="PQP19013.1"/>
    <property type="molecule type" value="Genomic_DNA"/>
</dbReference>
<accession>A0A2S8IWA7</accession>
<dbReference type="InterPro" id="IPR007039">
    <property type="entry name" value="TrbC/VirB2"/>
</dbReference>
<sequence>MILHSIVDLMANSPIDVLAQDPPSGDYTAPNPGPRLPEEVQDVANEWIGYLKGAAIVAGVIGFVCSGIMMMIGMRSRSDLAKTAMTHLPWVAGGTGVAALSAVLVNQIW</sequence>
<dbReference type="Pfam" id="PF04956">
    <property type="entry name" value="TrbC"/>
    <property type="match status" value="1"/>
</dbReference>